<organism evidence="2 3">
    <name type="scientific">Acer saccharum</name>
    <name type="common">Sugar maple</name>
    <dbReference type="NCBI Taxonomy" id="4024"/>
    <lineage>
        <taxon>Eukaryota</taxon>
        <taxon>Viridiplantae</taxon>
        <taxon>Streptophyta</taxon>
        <taxon>Embryophyta</taxon>
        <taxon>Tracheophyta</taxon>
        <taxon>Spermatophyta</taxon>
        <taxon>Magnoliopsida</taxon>
        <taxon>eudicotyledons</taxon>
        <taxon>Gunneridae</taxon>
        <taxon>Pentapetalae</taxon>
        <taxon>rosids</taxon>
        <taxon>malvids</taxon>
        <taxon>Sapindales</taxon>
        <taxon>Sapindaceae</taxon>
        <taxon>Hippocastanoideae</taxon>
        <taxon>Acereae</taxon>
        <taxon>Acer</taxon>
    </lineage>
</organism>
<dbReference type="AlphaFoldDB" id="A0AA39VV30"/>
<feature type="transmembrane region" description="Helical" evidence="1">
    <location>
        <begin position="26"/>
        <end position="45"/>
    </location>
</feature>
<evidence type="ECO:0000313" key="3">
    <source>
        <dbReference type="Proteomes" id="UP001168877"/>
    </source>
</evidence>
<reference evidence="2" key="1">
    <citation type="journal article" date="2022" name="Plant J.">
        <title>Strategies of tolerance reflected in two North American maple genomes.</title>
        <authorList>
            <person name="McEvoy S.L."/>
            <person name="Sezen U.U."/>
            <person name="Trouern-Trend A."/>
            <person name="McMahon S.M."/>
            <person name="Schaberg P.G."/>
            <person name="Yang J."/>
            <person name="Wegrzyn J.L."/>
            <person name="Swenson N.G."/>
        </authorList>
    </citation>
    <scope>NUCLEOTIDE SEQUENCE</scope>
    <source>
        <strain evidence="2">NS2018</strain>
    </source>
</reference>
<reference evidence="2" key="2">
    <citation type="submission" date="2023-06" db="EMBL/GenBank/DDBJ databases">
        <authorList>
            <person name="Swenson N.G."/>
            <person name="Wegrzyn J.L."/>
            <person name="Mcevoy S.L."/>
        </authorList>
    </citation>
    <scope>NUCLEOTIDE SEQUENCE</scope>
    <source>
        <strain evidence="2">NS2018</strain>
        <tissue evidence="2">Leaf</tissue>
    </source>
</reference>
<name>A0AA39VV30_ACESA</name>
<dbReference type="SUPFAM" id="SSF53756">
    <property type="entry name" value="UDP-Glycosyltransferase/glycogen phosphorylase"/>
    <property type="match status" value="1"/>
</dbReference>
<sequence>MEDQNSTQMIMNQRKAVADKLKLPRIVLRTGGASSFVVFAAFPLLRERGYLPIQDSKLEEPVVELPPLKVKDLPVIDNCGPQTLDQVVDGMVNGAKPFLFFMKRVAFQCKIFN</sequence>
<protein>
    <submittedName>
        <fullName evidence="2">Uncharacterized protein</fullName>
    </submittedName>
</protein>
<keyword evidence="1" id="KW-0472">Membrane</keyword>
<keyword evidence="1" id="KW-1133">Transmembrane helix</keyword>
<keyword evidence="1" id="KW-0812">Transmembrane</keyword>
<dbReference type="Proteomes" id="UP001168877">
    <property type="component" value="Unassembled WGS sequence"/>
</dbReference>
<accession>A0AA39VV30</accession>
<gene>
    <name evidence="2" type="ORF">LWI29_009959</name>
</gene>
<proteinExistence type="predicted"/>
<comment type="caution">
    <text evidence="2">The sequence shown here is derived from an EMBL/GenBank/DDBJ whole genome shotgun (WGS) entry which is preliminary data.</text>
</comment>
<evidence type="ECO:0000313" key="2">
    <source>
        <dbReference type="EMBL" id="KAK0591898.1"/>
    </source>
</evidence>
<dbReference type="EMBL" id="JAUESC010000380">
    <property type="protein sequence ID" value="KAK0591898.1"/>
    <property type="molecule type" value="Genomic_DNA"/>
</dbReference>
<dbReference type="Gene3D" id="3.40.50.2000">
    <property type="entry name" value="Glycogen Phosphorylase B"/>
    <property type="match status" value="1"/>
</dbReference>
<keyword evidence="3" id="KW-1185">Reference proteome</keyword>
<evidence type="ECO:0000256" key="1">
    <source>
        <dbReference type="SAM" id="Phobius"/>
    </source>
</evidence>